<dbReference type="Proteomes" id="UP000481861">
    <property type="component" value="Unassembled WGS sequence"/>
</dbReference>
<feature type="region of interest" description="Disordered" evidence="1">
    <location>
        <begin position="1"/>
        <end position="115"/>
    </location>
</feature>
<proteinExistence type="predicted"/>
<reference evidence="2 3" key="1">
    <citation type="submission" date="2020-01" db="EMBL/GenBank/DDBJ databases">
        <authorList>
            <consortium name="DOE Joint Genome Institute"/>
            <person name="Haridas S."/>
            <person name="Albert R."/>
            <person name="Binder M."/>
            <person name="Bloem J."/>
            <person name="Labutti K."/>
            <person name="Salamov A."/>
            <person name="Andreopoulos B."/>
            <person name="Baker S.E."/>
            <person name="Barry K."/>
            <person name="Bills G."/>
            <person name="Bluhm B.H."/>
            <person name="Cannon C."/>
            <person name="Castanera R."/>
            <person name="Culley D.E."/>
            <person name="Daum C."/>
            <person name="Ezra D."/>
            <person name="Gonzalez J.B."/>
            <person name="Henrissat B."/>
            <person name="Kuo A."/>
            <person name="Liang C."/>
            <person name="Lipzen A."/>
            <person name="Lutzoni F."/>
            <person name="Magnuson J."/>
            <person name="Mondo S."/>
            <person name="Nolan M."/>
            <person name="Ohm R."/>
            <person name="Pangilinan J."/>
            <person name="Park H.-J.H."/>
            <person name="Ramirez L."/>
            <person name="Alfaro M."/>
            <person name="Sun H."/>
            <person name="Tritt A."/>
            <person name="Yoshinaga Y."/>
            <person name="Zwiers L.-H.L."/>
            <person name="Turgeon B.G."/>
            <person name="Goodwin S.B."/>
            <person name="Spatafora J.W."/>
            <person name="Crous P.W."/>
            <person name="Grigoriev I.V."/>
        </authorList>
    </citation>
    <scope>NUCLEOTIDE SEQUENCE [LARGE SCALE GENOMIC DNA]</scope>
    <source>
        <strain evidence="2 3">CBS 611.86</strain>
    </source>
</reference>
<protein>
    <submittedName>
        <fullName evidence="2">Uncharacterized protein</fullName>
    </submittedName>
</protein>
<feature type="compositionally biased region" description="Polar residues" evidence="1">
    <location>
        <begin position="1"/>
        <end position="11"/>
    </location>
</feature>
<feature type="compositionally biased region" description="Polar residues" evidence="1">
    <location>
        <begin position="34"/>
        <end position="50"/>
    </location>
</feature>
<accession>A0A7C8MBD3</accession>
<name>A0A7C8MBD3_9PLEO</name>
<dbReference type="AlphaFoldDB" id="A0A7C8MBD3"/>
<evidence type="ECO:0000313" key="3">
    <source>
        <dbReference type="Proteomes" id="UP000481861"/>
    </source>
</evidence>
<dbReference type="OrthoDB" id="3793407at2759"/>
<evidence type="ECO:0000256" key="1">
    <source>
        <dbReference type="SAM" id="MobiDB-lite"/>
    </source>
</evidence>
<keyword evidence="3" id="KW-1185">Reference proteome</keyword>
<sequence>MDAPVSNNAYQRHTDSSSTSSSPRTMVPAPPNPFTQGPRTLATPLSQPGSRSPGPYNPALYTYDMSSTSPRTIPIQDAHTNEPEGVSAAGMSPTHQFSSAKRAYRQRRKDPSCDACRERKVKVSTEFLHRVEQLPNARRTSPDL</sequence>
<comment type="caution">
    <text evidence="2">The sequence shown here is derived from an EMBL/GenBank/DDBJ whole genome shotgun (WGS) entry which is preliminary data.</text>
</comment>
<dbReference type="EMBL" id="JAADJZ010000006">
    <property type="protein sequence ID" value="KAF2873936.1"/>
    <property type="molecule type" value="Genomic_DNA"/>
</dbReference>
<evidence type="ECO:0000313" key="2">
    <source>
        <dbReference type="EMBL" id="KAF2873936.1"/>
    </source>
</evidence>
<gene>
    <name evidence="2" type="ORF">BDV95DRAFT_317046</name>
</gene>
<organism evidence="2 3">
    <name type="scientific">Massariosphaeria phaeospora</name>
    <dbReference type="NCBI Taxonomy" id="100035"/>
    <lineage>
        <taxon>Eukaryota</taxon>
        <taxon>Fungi</taxon>
        <taxon>Dikarya</taxon>
        <taxon>Ascomycota</taxon>
        <taxon>Pezizomycotina</taxon>
        <taxon>Dothideomycetes</taxon>
        <taxon>Pleosporomycetidae</taxon>
        <taxon>Pleosporales</taxon>
        <taxon>Pleosporales incertae sedis</taxon>
        <taxon>Massariosphaeria</taxon>
    </lineage>
</organism>